<evidence type="ECO:0000256" key="7">
    <source>
        <dbReference type="PROSITE-ProRule" id="PRU00433"/>
    </source>
</evidence>
<feature type="signal peptide" evidence="9">
    <location>
        <begin position="1"/>
        <end position="29"/>
    </location>
</feature>
<dbReference type="PROSITE" id="PS51007">
    <property type="entry name" value="CYTC"/>
    <property type="match status" value="1"/>
</dbReference>
<sequence>MTTHLRRITKNTAALSAAVLSFTLVPAWGQPVGAAAPLSRLEEIGRQIFHDQNLSEPRGTACISCHIPNRGFAGNHGSTIGVPLGSRANVLGGRNAMSNAYTAFVPKFTFRVQGGDVDPVGGLFWDGRADTLAQQALGPLLNPLEMNNPDAASVLTKIASGIYGKKFRDEFGANIFSNPTLAFQKVGEAVAAYERTAELQPFTSKYDQFIQGKASLTPQEANGMKVFMDPNKGNCASCHTMNPQSANPRDSLFTDFSHYALGVPRNARIPRNANPSFYDLGLCGPDRNKPALTADVPANVTIEQFCGRFRMVSLRNTAERPAWMHNGYFTRLRDVVSFYATRNTDPKRWYGPQGVPDDLPQAYLGNIIRDRVPFNRLPSAGPALTAREIDDVVAFLRTLSDTVPAAPTAPVPAAPPPNPRTATINPFQ</sequence>
<dbReference type="EMBL" id="FOGD01000003">
    <property type="protein sequence ID" value="SEQ99423.1"/>
    <property type="molecule type" value="Genomic_DNA"/>
</dbReference>
<reference evidence="11 12" key="1">
    <citation type="submission" date="2016-10" db="EMBL/GenBank/DDBJ databases">
        <authorList>
            <person name="de Groot N.N."/>
        </authorList>
    </citation>
    <scope>NUCLEOTIDE SEQUENCE [LARGE SCALE GENOMIC DNA]</scope>
    <source>
        <strain evidence="11 12">ATCC 35958</strain>
    </source>
</reference>
<evidence type="ECO:0000256" key="9">
    <source>
        <dbReference type="SAM" id="SignalP"/>
    </source>
</evidence>
<dbReference type="PANTHER" id="PTHR30600:SF10">
    <property type="entry name" value="BLL6722 PROTEIN"/>
    <property type="match status" value="1"/>
</dbReference>
<dbReference type="GO" id="GO:0046872">
    <property type="term" value="F:metal ion binding"/>
    <property type="evidence" value="ECO:0007669"/>
    <property type="project" value="UniProtKB-KW"/>
</dbReference>
<keyword evidence="12" id="KW-1185">Reference proteome</keyword>
<dbReference type="Proteomes" id="UP000199766">
    <property type="component" value="Unassembled WGS sequence"/>
</dbReference>
<dbReference type="OrthoDB" id="9805202at2"/>
<keyword evidence="4 9" id="KW-0732">Signal</keyword>
<evidence type="ECO:0000256" key="2">
    <source>
        <dbReference type="ARBA" id="ARBA00022617"/>
    </source>
</evidence>
<dbReference type="SUPFAM" id="SSF46626">
    <property type="entry name" value="Cytochrome c"/>
    <property type="match status" value="2"/>
</dbReference>
<dbReference type="Gene3D" id="1.10.760.10">
    <property type="entry name" value="Cytochrome c-like domain"/>
    <property type="match status" value="2"/>
</dbReference>
<dbReference type="AlphaFoldDB" id="A0A1H9KKM7"/>
<gene>
    <name evidence="11" type="ORF">SAMN02982919_01580</name>
</gene>
<evidence type="ECO:0000256" key="5">
    <source>
        <dbReference type="ARBA" id="ARBA00023002"/>
    </source>
</evidence>
<evidence type="ECO:0000313" key="12">
    <source>
        <dbReference type="Proteomes" id="UP000199766"/>
    </source>
</evidence>
<dbReference type="InterPro" id="IPR004852">
    <property type="entry name" value="Di-haem_cyt_c_peroxidsae"/>
</dbReference>
<dbReference type="GO" id="GO:0020037">
    <property type="term" value="F:heme binding"/>
    <property type="evidence" value="ECO:0007669"/>
    <property type="project" value="InterPro"/>
</dbReference>
<keyword evidence="3 7" id="KW-0479">Metal-binding</keyword>
<dbReference type="PANTHER" id="PTHR30600">
    <property type="entry name" value="CYTOCHROME C PEROXIDASE-RELATED"/>
    <property type="match status" value="1"/>
</dbReference>
<feature type="compositionally biased region" description="Pro residues" evidence="8">
    <location>
        <begin position="407"/>
        <end position="419"/>
    </location>
</feature>
<keyword evidence="11" id="KW-0575">Peroxidase</keyword>
<keyword evidence="5" id="KW-0560">Oxidoreductase</keyword>
<evidence type="ECO:0000256" key="4">
    <source>
        <dbReference type="ARBA" id="ARBA00022729"/>
    </source>
</evidence>
<feature type="chain" id="PRO_5011520229" evidence="9">
    <location>
        <begin position="30"/>
        <end position="428"/>
    </location>
</feature>
<feature type="region of interest" description="Disordered" evidence="8">
    <location>
        <begin position="405"/>
        <end position="428"/>
    </location>
</feature>
<dbReference type="GO" id="GO:0004130">
    <property type="term" value="F:cytochrome-c peroxidase activity"/>
    <property type="evidence" value="ECO:0007669"/>
    <property type="project" value="TreeGrafter"/>
</dbReference>
<name>A0A1H9KKM7_9BURK</name>
<dbReference type="InterPro" id="IPR051395">
    <property type="entry name" value="Cytochrome_c_Peroxidase/MauG"/>
</dbReference>
<protein>
    <submittedName>
        <fullName evidence="11">Cytochrome c peroxidase</fullName>
    </submittedName>
</protein>
<dbReference type="GO" id="GO:0009055">
    <property type="term" value="F:electron transfer activity"/>
    <property type="evidence" value="ECO:0007669"/>
    <property type="project" value="InterPro"/>
</dbReference>
<dbReference type="STRING" id="180197.SAMN02982919_01580"/>
<keyword evidence="2 7" id="KW-0349">Heme</keyword>
<proteinExistence type="predicted"/>
<dbReference type="InterPro" id="IPR036909">
    <property type="entry name" value="Cyt_c-like_dom_sf"/>
</dbReference>
<evidence type="ECO:0000256" key="6">
    <source>
        <dbReference type="ARBA" id="ARBA00023004"/>
    </source>
</evidence>
<evidence type="ECO:0000259" key="10">
    <source>
        <dbReference type="PROSITE" id="PS51007"/>
    </source>
</evidence>
<accession>A0A1H9KKM7</accession>
<organism evidence="11 12">
    <name type="scientific">Giesbergeria anulus</name>
    <dbReference type="NCBI Taxonomy" id="180197"/>
    <lineage>
        <taxon>Bacteria</taxon>
        <taxon>Pseudomonadati</taxon>
        <taxon>Pseudomonadota</taxon>
        <taxon>Betaproteobacteria</taxon>
        <taxon>Burkholderiales</taxon>
        <taxon>Comamonadaceae</taxon>
        <taxon>Giesbergeria</taxon>
    </lineage>
</organism>
<evidence type="ECO:0000313" key="11">
    <source>
        <dbReference type="EMBL" id="SEQ99423.1"/>
    </source>
</evidence>
<comment type="subcellular location">
    <subcellularLocation>
        <location evidence="1">Cell envelope</location>
    </subcellularLocation>
</comment>
<dbReference type="InterPro" id="IPR009056">
    <property type="entry name" value="Cyt_c-like_dom"/>
</dbReference>
<keyword evidence="6 7" id="KW-0408">Iron</keyword>
<dbReference type="RefSeq" id="WP_091455403.1">
    <property type="nucleotide sequence ID" value="NZ_FOGD01000003.1"/>
</dbReference>
<dbReference type="Pfam" id="PF03150">
    <property type="entry name" value="CCP_MauG"/>
    <property type="match status" value="1"/>
</dbReference>
<dbReference type="GO" id="GO:0030313">
    <property type="term" value="C:cell envelope"/>
    <property type="evidence" value="ECO:0007669"/>
    <property type="project" value="UniProtKB-SubCell"/>
</dbReference>
<feature type="domain" description="Cytochrome c" evidence="10">
    <location>
        <begin position="218"/>
        <end position="400"/>
    </location>
</feature>
<evidence type="ECO:0000256" key="3">
    <source>
        <dbReference type="ARBA" id="ARBA00022723"/>
    </source>
</evidence>
<evidence type="ECO:0000256" key="8">
    <source>
        <dbReference type="SAM" id="MobiDB-lite"/>
    </source>
</evidence>
<evidence type="ECO:0000256" key="1">
    <source>
        <dbReference type="ARBA" id="ARBA00004196"/>
    </source>
</evidence>